<dbReference type="SMART" id="SM00342">
    <property type="entry name" value="HTH_ARAC"/>
    <property type="match status" value="1"/>
</dbReference>
<dbReference type="InterPro" id="IPR009057">
    <property type="entry name" value="Homeodomain-like_sf"/>
</dbReference>
<keyword evidence="7" id="KW-1185">Reference proteome</keyword>
<feature type="transmembrane region" description="Helical" evidence="4">
    <location>
        <begin position="96"/>
        <end position="114"/>
    </location>
</feature>
<keyword evidence="2" id="KW-0238">DNA-binding</keyword>
<keyword evidence="3" id="KW-0804">Transcription</keyword>
<keyword evidence="1" id="KW-0805">Transcription regulation</keyword>
<evidence type="ECO:0000313" key="6">
    <source>
        <dbReference type="EMBL" id="CAH0993053.1"/>
    </source>
</evidence>
<feature type="transmembrane region" description="Helical" evidence="4">
    <location>
        <begin position="134"/>
        <end position="154"/>
    </location>
</feature>
<keyword evidence="4" id="KW-0812">Transmembrane</keyword>
<dbReference type="PANTHER" id="PTHR43280:SF29">
    <property type="entry name" value="ARAC-FAMILY TRANSCRIPTIONAL REGULATOR"/>
    <property type="match status" value="1"/>
</dbReference>
<dbReference type="InterPro" id="IPR018062">
    <property type="entry name" value="HTH_AraC-typ_CS"/>
</dbReference>
<keyword evidence="4" id="KW-1133">Transmembrane helix</keyword>
<evidence type="ECO:0000313" key="7">
    <source>
        <dbReference type="Proteomes" id="UP000838100"/>
    </source>
</evidence>
<dbReference type="Proteomes" id="UP000838100">
    <property type="component" value="Unassembled WGS sequence"/>
</dbReference>
<evidence type="ECO:0000256" key="3">
    <source>
        <dbReference type="ARBA" id="ARBA00023163"/>
    </source>
</evidence>
<name>A0ABN8EPY9_9GAMM</name>
<dbReference type="PROSITE" id="PS00041">
    <property type="entry name" value="HTH_ARAC_FAMILY_1"/>
    <property type="match status" value="1"/>
</dbReference>
<dbReference type="Gene3D" id="1.10.10.60">
    <property type="entry name" value="Homeodomain-like"/>
    <property type="match status" value="2"/>
</dbReference>
<protein>
    <submittedName>
        <fullName evidence="6">HTH-type transcriptional activator RhaS</fullName>
    </submittedName>
</protein>
<evidence type="ECO:0000256" key="1">
    <source>
        <dbReference type="ARBA" id="ARBA00023015"/>
    </source>
</evidence>
<dbReference type="SUPFAM" id="SSF46689">
    <property type="entry name" value="Homeodomain-like"/>
    <property type="match status" value="1"/>
</dbReference>
<dbReference type="PANTHER" id="PTHR43280">
    <property type="entry name" value="ARAC-FAMILY TRANSCRIPTIONAL REGULATOR"/>
    <property type="match status" value="1"/>
</dbReference>
<feature type="domain" description="HTH araC/xylS-type" evidence="5">
    <location>
        <begin position="278"/>
        <end position="379"/>
    </location>
</feature>
<dbReference type="Pfam" id="PF12833">
    <property type="entry name" value="HTH_18"/>
    <property type="match status" value="1"/>
</dbReference>
<feature type="transmembrane region" description="Helical" evidence="4">
    <location>
        <begin position="35"/>
        <end position="52"/>
    </location>
</feature>
<evidence type="ECO:0000259" key="5">
    <source>
        <dbReference type="PROSITE" id="PS01124"/>
    </source>
</evidence>
<proteinExistence type="predicted"/>
<reference evidence="6" key="1">
    <citation type="submission" date="2021-12" db="EMBL/GenBank/DDBJ databases">
        <authorList>
            <person name="Rodrigo-Torres L."/>
            <person name="Arahal R. D."/>
            <person name="Lucena T."/>
        </authorList>
    </citation>
    <scope>NUCLEOTIDE SEQUENCE</scope>
    <source>
        <strain evidence="6">CECT 8267</strain>
    </source>
</reference>
<organism evidence="6 7">
    <name type="scientific">Sinobacterium norvegicum</name>
    <dbReference type="NCBI Taxonomy" id="1641715"/>
    <lineage>
        <taxon>Bacteria</taxon>
        <taxon>Pseudomonadati</taxon>
        <taxon>Pseudomonadota</taxon>
        <taxon>Gammaproteobacteria</taxon>
        <taxon>Cellvibrionales</taxon>
        <taxon>Spongiibacteraceae</taxon>
        <taxon>Sinobacterium</taxon>
    </lineage>
</organism>
<sequence>MDWLTVALIAAMSQGILLCFMIVTLNFGNRKASPLLALLVGLNTIPMALYTLSKADISLPPLFYIALLFLALKGPVLFLYVRALTEADFHLQRNQWLHSLALLPAAVVFILLYLQSGSENTNLIGFFGQQQLPIFNILVNSVILVYAVFSLLKLEEHNKKIEQSFSLVDSRNLSWLRGLIVFIIIVAAFHFGLDLAYIAGLVTVEPKSYLVLFMNFGVILFIAIGGMRQPVIFTDTVRGVMADSESKKTNDEAGIEAKKYAKSAMDESVLSELWRQLEQLMTEQKPFLSDDLTLPQLAESMALSPHDLSQLINTQSGANFYELINRYRIEAAKQLLSDADQRQRKMTDIAESVGFKSQSSFYNQFKKYCQMTPRQFKQATEKTTP</sequence>
<keyword evidence="4" id="KW-0472">Membrane</keyword>
<accession>A0ABN8EPY9</accession>
<dbReference type="InterPro" id="IPR018060">
    <property type="entry name" value="HTH_AraC"/>
</dbReference>
<dbReference type="PROSITE" id="PS01124">
    <property type="entry name" value="HTH_ARAC_FAMILY_2"/>
    <property type="match status" value="1"/>
</dbReference>
<dbReference type="EMBL" id="CAKLPX010000004">
    <property type="protein sequence ID" value="CAH0993053.1"/>
    <property type="molecule type" value="Genomic_DNA"/>
</dbReference>
<evidence type="ECO:0000256" key="2">
    <source>
        <dbReference type="ARBA" id="ARBA00023125"/>
    </source>
</evidence>
<comment type="caution">
    <text evidence="6">The sequence shown here is derived from an EMBL/GenBank/DDBJ whole genome shotgun (WGS) entry which is preliminary data.</text>
</comment>
<feature type="transmembrane region" description="Helical" evidence="4">
    <location>
        <begin position="208"/>
        <end position="227"/>
    </location>
</feature>
<feature type="transmembrane region" description="Helical" evidence="4">
    <location>
        <begin position="6"/>
        <end position="28"/>
    </location>
</feature>
<evidence type="ECO:0000256" key="4">
    <source>
        <dbReference type="SAM" id="Phobius"/>
    </source>
</evidence>
<feature type="transmembrane region" description="Helical" evidence="4">
    <location>
        <begin position="64"/>
        <end position="84"/>
    </location>
</feature>
<dbReference type="RefSeq" id="WP_237445735.1">
    <property type="nucleotide sequence ID" value="NZ_CAKLPX010000004.1"/>
</dbReference>
<feature type="transmembrane region" description="Helical" evidence="4">
    <location>
        <begin position="175"/>
        <end position="202"/>
    </location>
</feature>
<gene>
    <name evidence="6" type="primary">rhaS_2</name>
    <name evidence="6" type="ORF">SIN8267_03192</name>
</gene>